<evidence type="ECO:0008006" key="6">
    <source>
        <dbReference type="Google" id="ProtNLM"/>
    </source>
</evidence>
<feature type="transmembrane region" description="Helical" evidence="2">
    <location>
        <begin position="315"/>
        <end position="336"/>
    </location>
</feature>
<keyword evidence="3" id="KW-0732">Signal</keyword>
<keyword evidence="2" id="KW-0472">Membrane</keyword>
<sequence length="500" mass="53665">MRRGLLLALSTAAATALTLAGCSSDDGGEEPAPGGGTGKKQQGGFGSAGKPSANFSGTWPKGKVAVTVPEGKGDGQPPSSQSYETEVTFQDKTPGEGRWTTRPAAQTVTLTTGKTTEIDWEFPRIRASRPSPPTPCAPTSPAIPRTCAAAFPRPATSARARPPAGRGRHPATPPATPPRHPARHRAPRGPARRGHTRRTRRTVGRARDAVEEEEQTPVRPPWGTWFKTIAGVVAPTTLVTGLLLYFGFAYVDSRYQYFGIDAATLDLSTQDYLLRSAGPLFMPVGTALMVGLLGALGYTAVSVLSTSRPRLAPVLTWLSLGLVGCGVALFVAGVLAGYEVWDAGLLDTPLILCSGLLLVLYGRLLYLRSTGRMGYGRRELTALAFVAALISLCLFWTVQAYAQLQGRSDARYLARNLGLRPEIVLDTTERLHFTGSGVREEVLPSAPGVAQRFRYRYHGLRLLAQVDNRMFVIPQGWDRIRGDVLIVPADANARVAFRPG</sequence>
<gene>
    <name evidence="4" type="ORF">J3S04_02610</name>
</gene>
<name>A0ABX7RNX5_9ACTN</name>
<feature type="signal peptide" evidence="3">
    <location>
        <begin position="1"/>
        <end position="20"/>
    </location>
</feature>
<keyword evidence="2" id="KW-1133">Transmembrane helix</keyword>
<dbReference type="Proteomes" id="UP000671836">
    <property type="component" value="Chromosome"/>
</dbReference>
<dbReference type="RefSeq" id="WP_207555319.1">
    <property type="nucleotide sequence ID" value="NZ_CP071595.1"/>
</dbReference>
<dbReference type="PROSITE" id="PS51257">
    <property type="entry name" value="PROKAR_LIPOPROTEIN"/>
    <property type="match status" value="1"/>
</dbReference>
<feature type="compositionally biased region" description="Low complexity" evidence="1">
    <location>
        <begin position="154"/>
        <end position="165"/>
    </location>
</feature>
<accession>A0ABX7RNX5</accession>
<feature type="compositionally biased region" description="Gly residues" evidence="1">
    <location>
        <begin position="33"/>
        <end position="47"/>
    </location>
</feature>
<protein>
    <recommendedName>
        <fullName evidence="6">DUF3592 domain-containing protein</fullName>
    </recommendedName>
</protein>
<evidence type="ECO:0000256" key="2">
    <source>
        <dbReference type="SAM" id="Phobius"/>
    </source>
</evidence>
<proteinExistence type="predicted"/>
<feature type="region of interest" description="Disordered" evidence="1">
    <location>
        <begin position="154"/>
        <end position="216"/>
    </location>
</feature>
<evidence type="ECO:0000313" key="5">
    <source>
        <dbReference type="Proteomes" id="UP000671836"/>
    </source>
</evidence>
<feature type="compositionally biased region" description="Basic residues" evidence="1">
    <location>
        <begin position="180"/>
        <end position="204"/>
    </location>
</feature>
<keyword evidence="2" id="KW-0812">Transmembrane</keyword>
<dbReference type="EMBL" id="CP071595">
    <property type="protein sequence ID" value="QSY49984.1"/>
    <property type="molecule type" value="Genomic_DNA"/>
</dbReference>
<evidence type="ECO:0000256" key="3">
    <source>
        <dbReference type="SAM" id="SignalP"/>
    </source>
</evidence>
<evidence type="ECO:0000256" key="1">
    <source>
        <dbReference type="SAM" id="MobiDB-lite"/>
    </source>
</evidence>
<feature type="chain" id="PRO_5046366155" description="DUF3592 domain-containing protein" evidence="3">
    <location>
        <begin position="21"/>
        <end position="500"/>
    </location>
</feature>
<feature type="region of interest" description="Disordered" evidence="1">
    <location>
        <begin position="21"/>
        <end position="104"/>
    </location>
</feature>
<reference evidence="4 5" key="1">
    <citation type="submission" date="2021-03" db="EMBL/GenBank/DDBJ databases">
        <title>Streptomyces strains.</title>
        <authorList>
            <person name="Lund M.B."/>
            <person name="Toerring T."/>
        </authorList>
    </citation>
    <scope>NUCLEOTIDE SEQUENCE [LARGE SCALE GENOMIC DNA]</scope>
    <source>
        <strain evidence="4 5">KCC S-1010</strain>
    </source>
</reference>
<feature type="transmembrane region" description="Helical" evidence="2">
    <location>
        <begin position="280"/>
        <end position="303"/>
    </location>
</feature>
<organism evidence="4 5">
    <name type="scientific">Streptomyces griseocarneus</name>
    <dbReference type="NCBI Taxonomy" id="51201"/>
    <lineage>
        <taxon>Bacteria</taxon>
        <taxon>Bacillati</taxon>
        <taxon>Actinomycetota</taxon>
        <taxon>Actinomycetes</taxon>
        <taxon>Kitasatosporales</taxon>
        <taxon>Streptomycetaceae</taxon>
        <taxon>Streptomyces</taxon>
    </lineage>
</organism>
<feature type="transmembrane region" description="Helical" evidence="2">
    <location>
        <begin position="379"/>
        <end position="398"/>
    </location>
</feature>
<feature type="transmembrane region" description="Helical" evidence="2">
    <location>
        <begin position="348"/>
        <end position="367"/>
    </location>
</feature>
<keyword evidence="5" id="KW-1185">Reference proteome</keyword>
<feature type="compositionally biased region" description="Polar residues" evidence="1">
    <location>
        <begin position="77"/>
        <end position="91"/>
    </location>
</feature>
<evidence type="ECO:0000313" key="4">
    <source>
        <dbReference type="EMBL" id="QSY49984.1"/>
    </source>
</evidence>